<dbReference type="KEGG" id="led:BBK82_03620"/>
<proteinExistence type="predicted"/>
<evidence type="ECO:0000313" key="1">
    <source>
        <dbReference type="EMBL" id="ANZ35305.1"/>
    </source>
</evidence>
<dbReference type="RefSeq" id="WP_065913721.1">
    <property type="nucleotide sequence ID" value="NZ_CP016793.1"/>
</dbReference>
<sequence>MSFFTPLITRDSDGTIFEVLGEGKDYEGKPKVFISQQGSVGWHRVTQDQLWVNFTAYPTPPHVHNEDCMCVMVPMEVEGAHECHHCGGHTGGPCGDRCDIARAEVIARG</sequence>
<accession>A0A1B2HC59</accession>
<gene>
    <name evidence="1" type="ORF">BBK82_03620</name>
</gene>
<evidence type="ECO:0000313" key="2">
    <source>
        <dbReference type="Proteomes" id="UP000093053"/>
    </source>
</evidence>
<organism evidence="1 2">
    <name type="scientific">Lentzea guizhouensis</name>
    <dbReference type="NCBI Taxonomy" id="1586287"/>
    <lineage>
        <taxon>Bacteria</taxon>
        <taxon>Bacillati</taxon>
        <taxon>Actinomycetota</taxon>
        <taxon>Actinomycetes</taxon>
        <taxon>Pseudonocardiales</taxon>
        <taxon>Pseudonocardiaceae</taxon>
        <taxon>Lentzea</taxon>
    </lineage>
</organism>
<protein>
    <submittedName>
        <fullName evidence="1">Uncharacterized protein</fullName>
    </submittedName>
</protein>
<dbReference type="EMBL" id="CP016793">
    <property type="protein sequence ID" value="ANZ35305.1"/>
    <property type="molecule type" value="Genomic_DNA"/>
</dbReference>
<dbReference type="AlphaFoldDB" id="A0A1B2HC59"/>
<keyword evidence="2" id="KW-1185">Reference proteome</keyword>
<name>A0A1B2HC59_9PSEU</name>
<dbReference type="Proteomes" id="UP000093053">
    <property type="component" value="Chromosome"/>
</dbReference>
<reference evidence="1 2" key="1">
    <citation type="submission" date="2016-07" db="EMBL/GenBank/DDBJ databases">
        <title>Complete genome sequence of the Lentzea guizhouensis DHS C013.</title>
        <authorList>
            <person name="Cao C."/>
        </authorList>
    </citation>
    <scope>NUCLEOTIDE SEQUENCE [LARGE SCALE GENOMIC DNA]</scope>
    <source>
        <strain evidence="1 2">DHS C013</strain>
    </source>
</reference>
<dbReference type="STRING" id="1586287.BBK82_03620"/>